<evidence type="ECO:0000256" key="7">
    <source>
        <dbReference type="ARBA" id="ARBA00022777"/>
    </source>
</evidence>
<proteinExistence type="inferred from homology"/>
<feature type="binding site" evidence="11">
    <location>
        <position position="120"/>
    </location>
    <ligand>
        <name>ATP</name>
        <dbReference type="ChEBI" id="CHEBI:30616"/>
    </ligand>
</feature>
<evidence type="ECO:0000256" key="6">
    <source>
        <dbReference type="ARBA" id="ARBA00022741"/>
    </source>
</evidence>
<keyword evidence="8 11" id="KW-0067">ATP-binding</keyword>
<protein>
    <recommendedName>
        <fullName evidence="11">Hydroxyethylthiazole kinase</fullName>
        <ecNumber evidence="11">2.7.1.50</ecNumber>
    </recommendedName>
    <alternativeName>
        <fullName evidence="11">4-methyl-5-beta-hydroxyethylthiazole kinase</fullName>
        <shortName evidence="11">TH kinase</shortName>
        <shortName evidence="11">Thz kinase</shortName>
    </alternativeName>
</protein>
<sequence>MPSRPLGDYLRDLRAATPLVHCITNYVAMNSTANLLLATGASPAMLHAQEEVAEFTAISGALSINIGTLSSPWADAMAVAARTAHENHIPWVLDPVAVGATTFRLRVCETLLAYQPSVIRGNASEIQALNGLASQGRGVDATASTQEATTAAIALAQQHRCVVAVTGESDFITDGTDHYRLKGGHALMPRVTTLGCGLSALVASFVAASREQPLEASLAALACFSIAGSRAGEQAQGPGSFQVALLDALYQLSPDDLSTLAQWEAVHAV</sequence>
<dbReference type="InterPro" id="IPR029056">
    <property type="entry name" value="Ribokinase-like"/>
</dbReference>
<feature type="binding site" evidence="11">
    <location>
        <position position="45"/>
    </location>
    <ligand>
        <name>substrate</name>
    </ligand>
</feature>
<dbReference type="GO" id="GO:0000287">
    <property type="term" value="F:magnesium ion binding"/>
    <property type="evidence" value="ECO:0007669"/>
    <property type="project" value="UniProtKB-UniRule"/>
</dbReference>
<dbReference type="HAMAP" id="MF_00228">
    <property type="entry name" value="Thz_kinase"/>
    <property type="match status" value="1"/>
</dbReference>
<dbReference type="GO" id="GO:0004417">
    <property type="term" value="F:hydroxyethylthiazole kinase activity"/>
    <property type="evidence" value="ECO:0007669"/>
    <property type="project" value="UniProtKB-UniRule"/>
</dbReference>
<dbReference type="GO" id="GO:0005524">
    <property type="term" value="F:ATP binding"/>
    <property type="evidence" value="ECO:0007669"/>
    <property type="project" value="UniProtKB-UniRule"/>
</dbReference>
<dbReference type="GO" id="GO:0009228">
    <property type="term" value="P:thiamine biosynthetic process"/>
    <property type="evidence" value="ECO:0007669"/>
    <property type="project" value="UniProtKB-KW"/>
</dbReference>
<evidence type="ECO:0000256" key="5">
    <source>
        <dbReference type="ARBA" id="ARBA00022723"/>
    </source>
</evidence>
<comment type="caution">
    <text evidence="11">Lacks conserved residue(s) required for the propagation of feature annotation.</text>
</comment>
<evidence type="ECO:0000256" key="8">
    <source>
        <dbReference type="ARBA" id="ARBA00022840"/>
    </source>
</evidence>
<feature type="binding site" evidence="11">
    <location>
        <position position="166"/>
    </location>
    <ligand>
        <name>ATP</name>
        <dbReference type="ChEBI" id="CHEBI:30616"/>
    </ligand>
</feature>
<dbReference type="PIRSF" id="PIRSF000513">
    <property type="entry name" value="Thz_kinase"/>
    <property type="match status" value="1"/>
</dbReference>
<keyword evidence="9 11" id="KW-0460">Magnesium</keyword>
<keyword evidence="4 11" id="KW-0808">Transferase</keyword>
<accession>A0AAJ2S1Q1</accession>
<dbReference type="AlphaFoldDB" id="A0AAJ2S1Q1"/>
<comment type="cofactor">
    <cofactor evidence="2 11">
        <name>Mg(2+)</name>
        <dbReference type="ChEBI" id="CHEBI:18420"/>
    </cofactor>
</comment>
<dbReference type="GO" id="GO:0009229">
    <property type="term" value="P:thiamine diphosphate biosynthetic process"/>
    <property type="evidence" value="ECO:0007669"/>
    <property type="project" value="UniProtKB-UniRule"/>
</dbReference>
<evidence type="ECO:0000256" key="4">
    <source>
        <dbReference type="ARBA" id="ARBA00022679"/>
    </source>
</evidence>
<dbReference type="Gene3D" id="3.40.1190.20">
    <property type="match status" value="1"/>
</dbReference>
<keyword evidence="5 11" id="KW-0479">Metal-binding</keyword>
<dbReference type="RefSeq" id="WP_038480428.1">
    <property type="nucleotide sequence ID" value="NZ_JABASV010000006.1"/>
</dbReference>
<dbReference type="PRINTS" id="PR01099">
    <property type="entry name" value="HYETHTZKNASE"/>
</dbReference>
<dbReference type="Pfam" id="PF02110">
    <property type="entry name" value="HK"/>
    <property type="match status" value="1"/>
</dbReference>
<dbReference type="EMBL" id="JAWXXT010000001">
    <property type="protein sequence ID" value="MDX5978203.1"/>
    <property type="molecule type" value="Genomic_DNA"/>
</dbReference>
<organism evidence="12 13">
    <name type="scientific">Vreelandella alkaliphila</name>
    <dbReference type="NCBI Taxonomy" id="272774"/>
    <lineage>
        <taxon>Bacteria</taxon>
        <taxon>Pseudomonadati</taxon>
        <taxon>Pseudomonadota</taxon>
        <taxon>Gammaproteobacteria</taxon>
        <taxon>Oceanospirillales</taxon>
        <taxon>Halomonadaceae</taxon>
        <taxon>Vreelandella</taxon>
    </lineage>
</organism>
<evidence type="ECO:0000256" key="1">
    <source>
        <dbReference type="ARBA" id="ARBA00001771"/>
    </source>
</evidence>
<name>A0AAJ2S1Q1_9GAMM</name>
<keyword evidence="7 11" id="KW-0418">Kinase</keyword>
<keyword evidence="6 11" id="KW-0547">Nucleotide-binding</keyword>
<dbReference type="InterPro" id="IPR000417">
    <property type="entry name" value="Hyethyz_kinase"/>
</dbReference>
<evidence type="ECO:0000256" key="9">
    <source>
        <dbReference type="ARBA" id="ARBA00022842"/>
    </source>
</evidence>
<dbReference type="CDD" id="cd01170">
    <property type="entry name" value="THZ_kinase"/>
    <property type="match status" value="1"/>
</dbReference>
<comment type="caution">
    <text evidence="12">The sequence shown here is derived from an EMBL/GenBank/DDBJ whole genome shotgun (WGS) entry which is preliminary data.</text>
</comment>
<dbReference type="SUPFAM" id="SSF53613">
    <property type="entry name" value="Ribokinase-like"/>
    <property type="match status" value="1"/>
</dbReference>
<dbReference type="EC" id="2.7.1.50" evidence="11"/>
<evidence type="ECO:0000256" key="10">
    <source>
        <dbReference type="ARBA" id="ARBA00022977"/>
    </source>
</evidence>
<evidence type="ECO:0000256" key="3">
    <source>
        <dbReference type="ARBA" id="ARBA00004868"/>
    </source>
</evidence>
<comment type="similarity">
    <text evidence="11">Belongs to the Thz kinase family.</text>
</comment>
<gene>
    <name evidence="11 12" type="primary">thiM</name>
    <name evidence="12" type="ORF">SIL78_11555</name>
</gene>
<evidence type="ECO:0000256" key="2">
    <source>
        <dbReference type="ARBA" id="ARBA00001946"/>
    </source>
</evidence>
<dbReference type="Proteomes" id="UP001276761">
    <property type="component" value="Unassembled WGS sequence"/>
</dbReference>
<evidence type="ECO:0000313" key="12">
    <source>
        <dbReference type="EMBL" id="MDX5978203.1"/>
    </source>
</evidence>
<comment type="pathway">
    <text evidence="3 11">Cofactor biosynthesis; thiamine diphosphate biosynthesis; 4-methyl-5-(2-phosphoethyl)-thiazole from 5-(2-hydroxyethyl)-4-methylthiazole: step 1/1.</text>
</comment>
<evidence type="ECO:0000256" key="11">
    <source>
        <dbReference type="HAMAP-Rule" id="MF_00228"/>
    </source>
</evidence>
<keyword evidence="10 11" id="KW-0784">Thiamine biosynthesis</keyword>
<dbReference type="GeneID" id="303166144"/>
<comment type="function">
    <text evidence="11">Catalyzes the phosphorylation of the hydroxyl group of 4-methyl-5-beta-hydroxyethylthiazole (THZ).</text>
</comment>
<dbReference type="NCBIfam" id="NF006830">
    <property type="entry name" value="PRK09355.1"/>
    <property type="match status" value="1"/>
</dbReference>
<dbReference type="NCBIfam" id="TIGR00694">
    <property type="entry name" value="thiM"/>
    <property type="match status" value="1"/>
</dbReference>
<reference evidence="12" key="1">
    <citation type="submission" date="2023-11" db="EMBL/GenBank/DDBJ databases">
        <title>MicrobeMod: A computational toolkit for identifying prokaryotic methylation and restriction-modification with nanopore sequencing.</title>
        <authorList>
            <person name="Crits-Christoph A."/>
            <person name="Kang S.C."/>
            <person name="Lee H."/>
            <person name="Ostrov N."/>
        </authorList>
    </citation>
    <scope>NUCLEOTIDE SEQUENCE</scope>
    <source>
        <strain evidence="12">ATCC BAA-953</strain>
    </source>
</reference>
<comment type="catalytic activity">
    <reaction evidence="1 11">
        <text>5-(2-hydroxyethyl)-4-methylthiazole + ATP = 4-methyl-5-(2-phosphooxyethyl)-thiazole + ADP + H(+)</text>
        <dbReference type="Rhea" id="RHEA:24212"/>
        <dbReference type="ChEBI" id="CHEBI:15378"/>
        <dbReference type="ChEBI" id="CHEBI:17957"/>
        <dbReference type="ChEBI" id="CHEBI:30616"/>
        <dbReference type="ChEBI" id="CHEBI:58296"/>
        <dbReference type="ChEBI" id="CHEBI:456216"/>
        <dbReference type="EC" id="2.7.1.50"/>
    </reaction>
</comment>
<evidence type="ECO:0000313" key="13">
    <source>
        <dbReference type="Proteomes" id="UP001276761"/>
    </source>
</evidence>